<accession>A0A3M9XTD5</accession>
<sequence length="135" mass="15316">MAADLSNPIFHDETAAREWVEARVWPNGPVCPHCKEQNRATLMQGKTTRAGLYQCNACRQPFTVTVGTLYERSKVPLHTWLAVTFLMMSSKNGMSALQISHMIGRPYKTVWFLCHRIRESIRDNAATPLRPELAS</sequence>
<dbReference type="AlphaFoldDB" id="A0A3M9XTD5"/>
<proteinExistence type="predicted"/>
<dbReference type="InterPro" id="IPR024442">
    <property type="entry name" value="Transposase_Zn_ribbon"/>
</dbReference>
<protein>
    <recommendedName>
        <fullName evidence="1">Transposase zinc-ribbon domain-containing protein</fullName>
    </recommendedName>
</protein>
<feature type="domain" description="Transposase zinc-ribbon" evidence="1">
    <location>
        <begin position="12"/>
        <end position="59"/>
    </location>
</feature>
<dbReference type="Proteomes" id="UP000268623">
    <property type="component" value="Unassembled WGS sequence"/>
</dbReference>
<name>A0A3M9XTD5_9HYPH</name>
<keyword evidence="3" id="KW-1185">Reference proteome</keyword>
<dbReference type="RefSeq" id="WP_123177004.1">
    <property type="nucleotide sequence ID" value="NZ_QWDD01000001.1"/>
</dbReference>
<dbReference type="OrthoDB" id="271821at2"/>
<comment type="caution">
    <text evidence="2">The sequence shown here is derived from an EMBL/GenBank/DDBJ whole genome shotgun (WGS) entry which is preliminary data.</text>
</comment>
<organism evidence="2 3">
    <name type="scientific">Methylocystis hirsuta</name>
    <dbReference type="NCBI Taxonomy" id="369798"/>
    <lineage>
        <taxon>Bacteria</taxon>
        <taxon>Pseudomonadati</taxon>
        <taxon>Pseudomonadota</taxon>
        <taxon>Alphaproteobacteria</taxon>
        <taxon>Hyphomicrobiales</taxon>
        <taxon>Methylocystaceae</taxon>
        <taxon>Methylocystis</taxon>
    </lineage>
</organism>
<evidence type="ECO:0000259" key="1">
    <source>
        <dbReference type="Pfam" id="PF12760"/>
    </source>
</evidence>
<dbReference type="Pfam" id="PF12760">
    <property type="entry name" value="Zn_ribbon_IS1595"/>
    <property type="match status" value="1"/>
</dbReference>
<evidence type="ECO:0000313" key="3">
    <source>
        <dbReference type="Proteomes" id="UP000268623"/>
    </source>
</evidence>
<evidence type="ECO:0000313" key="2">
    <source>
        <dbReference type="EMBL" id="RNJ51125.1"/>
    </source>
</evidence>
<dbReference type="EMBL" id="QWDD01000001">
    <property type="protein sequence ID" value="RNJ51125.1"/>
    <property type="molecule type" value="Genomic_DNA"/>
</dbReference>
<reference evidence="2 3" key="1">
    <citation type="submission" date="2018-08" db="EMBL/GenBank/DDBJ databases">
        <title>Genome sequence of Methylocystis hirsuta CSC1, a methanotroph able to accumulate PHAs.</title>
        <authorList>
            <person name="Bordel S."/>
            <person name="Rodriguez E."/>
            <person name="Gancedo J."/>
            <person name="Munoz R."/>
        </authorList>
    </citation>
    <scope>NUCLEOTIDE SEQUENCE [LARGE SCALE GENOMIC DNA]</scope>
    <source>
        <strain evidence="2 3">CSC1</strain>
    </source>
</reference>
<gene>
    <name evidence="2" type="ORF">D1O30_17500</name>
</gene>